<evidence type="ECO:0000313" key="4">
    <source>
        <dbReference type="EMBL" id="KAK4005845.1"/>
    </source>
</evidence>
<sequence>MFNRNKSYKLESIYDPKNAITQNSTKVQNENGDEKSPEAFTGSDGVIDYAKMTERPAIRRRRFFSLGVVISNQYWIER</sequence>
<dbReference type="EMBL" id="JAOYFB010000002">
    <property type="protein sequence ID" value="KAK4005826.1"/>
    <property type="molecule type" value="Genomic_DNA"/>
</dbReference>
<evidence type="ECO:0000256" key="1">
    <source>
        <dbReference type="SAM" id="MobiDB-lite"/>
    </source>
</evidence>
<keyword evidence="5" id="KW-1185">Reference proteome</keyword>
<dbReference type="Proteomes" id="UP001234178">
    <property type="component" value="Unassembled WGS sequence"/>
</dbReference>
<feature type="region of interest" description="Disordered" evidence="1">
    <location>
        <begin position="19"/>
        <end position="40"/>
    </location>
</feature>
<proteinExistence type="predicted"/>
<protein>
    <submittedName>
        <fullName evidence="3">Uncharacterized protein</fullName>
    </submittedName>
</protein>
<gene>
    <name evidence="2" type="ORF">OUZ56_010950</name>
    <name evidence="3" type="ORF">OUZ56_010958</name>
    <name evidence="4" type="ORF">OUZ56_010968</name>
</gene>
<organism evidence="3 5">
    <name type="scientific">Daphnia magna</name>
    <dbReference type="NCBI Taxonomy" id="35525"/>
    <lineage>
        <taxon>Eukaryota</taxon>
        <taxon>Metazoa</taxon>
        <taxon>Ecdysozoa</taxon>
        <taxon>Arthropoda</taxon>
        <taxon>Crustacea</taxon>
        <taxon>Branchiopoda</taxon>
        <taxon>Diplostraca</taxon>
        <taxon>Cladocera</taxon>
        <taxon>Anomopoda</taxon>
        <taxon>Daphniidae</taxon>
        <taxon>Daphnia</taxon>
    </lineage>
</organism>
<name>A0ABQ9YYV2_9CRUS</name>
<evidence type="ECO:0000313" key="2">
    <source>
        <dbReference type="EMBL" id="KAK4005826.1"/>
    </source>
</evidence>
<feature type="compositionally biased region" description="Polar residues" evidence="1">
    <location>
        <begin position="19"/>
        <end position="30"/>
    </location>
</feature>
<evidence type="ECO:0000313" key="5">
    <source>
        <dbReference type="Proteomes" id="UP001234178"/>
    </source>
</evidence>
<dbReference type="EMBL" id="JAOYFB010000002">
    <property type="protein sequence ID" value="KAK4005834.1"/>
    <property type="molecule type" value="Genomic_DNA"/>
</dbReference>
<comment type="caution">
    <text evidence="3">The sequence shown here is derived from an EMBL/GenBank/DDBJ whole genome shotgun (WGS) entry which is preliminary data.</text>
</comment>
<accession>A0ABQ9YYV2</accession>
<dbReference type="EMBL" id="JAOYFB010000002">
    <property type="protein sequence ID" value="KAK4005845.1"/>
    <property type="molecule type" value="Genomic_DNA"/>
</dbReference>
<reference evidence="3 5" key="1">
    <citation type="journal article" date="2023" name="Nucleic Acids Res.">
        <title>The hologenome of Daphnia magna reveals possible DNA methylation and microbiome-mediated evolution of the host genome.</title>
        <authorList>
            <person name="Chaturvedi A."/>
            <person name="Li X."/>
            <person name="Dhandapani V."/>
            <person name="Marshall H."/>
            <person name="Kissane S."/>
            <person name="Cuenca-Cambronero M."/>
            <person name="Asole G."/>
            <person name="Calvet F."/>
            <person name="Ruiz-Romero M."/>
            <person name="Marangio P."/>
            <person name="Guigo R."/>
            <person name="Rago D."/>
            <person name="Mirbahai L."/>
            <person name="Eastwood N."/>
            <person name="Colbourne J.K."/>
            <person name="Zhou J."/>
            <person name="Mallon E."/>
            <person name="Orsini L."/>
        </authorList>
    </citation>
    <scope>NUCLEOTIDE SEQUENCE [LARGE SCALE GENOMIC DNA]</scope>
    <source>
        <strain evidence="3">LRV0_1</strain>
    </source>
</reference>
<evidence type="ECO:0000313" key="3">
    <source>
        <dbReference type="EMBL" id="KAK4005834.1"/>
    </source>
</evidence>